<feature type="domain" description="NmrA-like" evidence="1">
    <location>
        <begin position="2"/>
        <end position="281"/>
    </location>
</feature>
<dbReference type="Pfam" id="PF05368">
    <property type="entry name" value="NmrA"/>
    <property type="match status" value="1"/>
</dbReference>
<dbReference type="InterPro" id="IPR008030">
    <property type="entry name" value="NmrA-like"/>
</dbReference>
<accession>A0A1V9F5Z5</accession>
<comment type="caution">
    <text evidence="2">The sequence shown here is derived from an EMBL/GenBank/DDBJ whole genome shotgun (WGS) entry which is preliminary data.</text>
</comment>
<evidence type="ECO:0000313" key="2">
    <source>
        <dbReference type="EMBL" id="OQP53626.1"/>
    </source>
</evidence>
<dbReference type="PANTHER" id="PTHR47129">
    <property type="entry name" value="QUINONE OXIDOREDUCTASE 2"/>
    <property type="match status" value="1"/>
</dbReference>
<dbReference type="Gene3D" id="3.40.50.720">
    <property type="entry name" value="NAD(P)-binding Rossmann-like Domain"/>
    <property type="match status" value="1"/>
</dbReference>
<organism evidence="2 3">
    <name type="scientific">Niastella populi</name>
    <dbReference type="NCBI Taxonomy" id="550983"/>
    <lineage>
        <taxon>Bacteria</taxon>
        <taxon>Pseudomonadati</taxon>
        <taxon>Bacteroidota</taxon>
        <taxon>Chitinophagia</taxon>
        <taxon>Chitinophagales</taxon>
        <taxon>Chitinophagaceae</taxon>
        <taxon>Niastella</taxon>
    </lineage>
</organism>
<dbReference type="OrthoDB" id="9780595at2"/>
<dbReference type="STRING" id="550983.A4R26_06555"/>
<dbReference type="EMBL" id="LWBP01000210">
    <property type="protein sequence ID" value="OQP53626.1"/>
    <property type="molecule type" value="Genomic_DNA"/>
</dbReference>
<proteinExistence type="predicted"/>
<evidence type="ECO:0000313" key="3">
    <source>
        <dbReference type="Proteomes" id="UP000192276"/>
    </source>
</evidence>
<sequence length="287" mass="30554">MILVTAATGHLGSATIDYLLKKNVPAAGIAALVRDEQKAAGLTAKGISLRKGDYHNAASLQAAFKGIDTLVFISSGSIHDRVAQHKNVVDAAKDSGVKHIIYTSVLKASDKLKFVPGIDHYHTENFLKAGGIAYTVLRNTFYIDVLPMLLGGALESGQWYYAAGNGKVNLAARTDMAEALANVAAAPASHVNKIYEIAGSNSHTFHEIADVLTQVTGKTIIYIPIPLEALKEGMKQAGVPEDHIPMYASIAEGIAAGDLDSKDASLEKLLQRKPVGLKEYLPKVLGR</sequence>
<dbReference type="Gene3D" id="3.90.25.10">
    <property type="entry name" value="UDP-galactose 4-epimerase, domain 1"/>
    <property type="match status" value="1"/>
</dbReference>
<dbReference type="CDD" id="cd05269">
    <property type="entry name" value="TMR_SDR_a"/>
    <property type="match status" value="1"/>
</dbReference>
<dbReference type="RefSeq" id="WP_081169509.1">
    <property type="nucleotide sequence ID" value="NZ_LWBP01000210.1"/>
</dbReference>
<protein>
    <recommendedName>
        <fullName evidence="1">NmrA-like domain-containing protein</fullName>
    </recommendedName>
</protein>
<dbReference type="AlphaFoldDB" id="A0A1V9F5Z5"/>
<dbReference type="InterPro" id="IPR036291">
    <property type="entry name" value="NAD(P)-bd_dom_sf"/>
</dbReference>
<name>A0A1V9F5Z5_9BACT</name>
<dbReference type="InterPro" id="IPR052718">
    <property type="entry name" value="NmrA-type_oxidoreductase"/>
</dbReference>
<reference evidence="3" key="1">
    <citation type="submission" date="2016-04" db="EMBL/GenBank/DDBJ databases">
        <authorList>
            <person name="Chen L."/>
            <person name="Zhuang W."/>
            <person name="Wang G."/>
        </authorList>
    </citation>
    <scope>NUCLEOTIDE SEQUENCE [LARGE SCALE GENOMIC DNA]</scope>
    <source>
        <strain evidence="3">208</strain>
    </source>
</reference>
<dbReference type="PANTHER" id="PTHR47129:SF1">
    <property type="entry name" value="NMRA-LIKE DOMAIN-CONTAINING PROTEIN"/>
    <property type="match status" value="1"/>
</dbReference>
<evidence type="ECO:0000259" key="1">
    <source>
        <dbReference type="Pfam" id="PF05368"/>
    </source>
</evidence>
<dbReference type="SUPFAM" id="SSF51735">
    <property type="entry name" value="NAD(P)-binding Rossmann-fold domains"/>
    <property type="match status" value="1"/>
</dbReference>
<gene>
    <name evidence="2" type="ORF">A4R26_06555</name>
</gene>
<keyword evidence="3" id="KW-1185">Reference proteome</keyword>
<dbReference type="Proteomes" id="UP000192276">
    <property type="component" value="Unassembled WGS sequence"/>
</dbReference>